<sequence>MFKKSRLCIVYYIFYVHNKYSTLAYTFLLD</sequence>
<dbReference type="EMBL" id="BK016114">
    <property type="protein sequence ID" value="DAF96257.1"/>
    <property type="molecule type" value="Genomic_DNA"/>
</dbReference>
<organism evidence="1">
    <name type="scientific">Podoviridae sp. ctG4L18</name>
    <dbReference type="NCBI Taxonomy" id="2825234"/>
    <lineage>
        <taxon>Viruses</taxon>
        <taxon>Duplodnaviria</taxon>
        <taxon>Heunggongvirae</taxon>
        <taxon>Uroviricota</taxon>
        <taxon>Caudoviricetes</taxon>
    </lineage>
</organism>
<name>A0A8S5UP39_9CAUD</name>
<proteinExistence type="predicted"/>
<reference evidence="1" key="1">
    <citation type="journal article" date="2021" name="Proc. Natl. Acad. Sci. U.S.A.">
        <title>A Catalog of Tens of Thousands of Viruses from Human Metagenomes Reveals Hidden Associations with Chronic Diseases.</title>
        <authorList>
            <person name="Tisza M.J."/>
            <person name="Buck C.B."/>
        </authorList>
    </citation>
    <scope>NUCLEOTIDE SEQUENCE</scope>
    <source>
        <strain evidence="1">CtG4L18</strain>
    </source>
</reference>
<evidence type="ECO:0000313" key="1">
    <source>
        <dbReference type="EMBL" id="DAF96257.1"/>
    </source>
</evidence>
<protein>
    <submittedName>
        <fullName evidence="1">Uncharacterized protein</fullName>
    </submittedName>
</protein>
<accession>A0A8S5UP39</accession>